<evidence type="ECO:0000313" key="3">
    <source>
        <dbReference type="EMBL" id="VAX23329.1"/>
    </source>
</evidence>
<feature type="non-terminal residue" evidence="3">
    <location>
        <position position="1"/>
    </location>
</feature>
<evidence type="ECO:0000256" key="1">
    <source>
        <dbReference type="SAM" id="Coils"/>
    </source>
</evidence>
<dbReference type="AlphaFoldDB" id="A0A3B1BZD4"/>
<dbReference type="SUPFAM" id="SSF46894">
    <property type="entry name" value="C-terminal effector domain of the bipartite response regulators"/>
    <property type="match status" value="1"/>
</dbReference>
<keyword evidence="2" id="KW-0472">Membrane</keyword>
<reference evidence="3" key="1">
    <citation type="submission" date="2018-06" db="EMBL/GenBank/DDBJ databases">
        <authorList>
            <person name="Zhirakovskaya E."/>
        </authorList>
    </citation>
    <scope>NUCLEOTIDE SEQUENCE</scope>
</reference>
<dbReference type="EMBL" id="UOGD01000249">
    <property type="protein sequence ID" value="VAX23329.1"/>
    <property type="molecule type" value="Genomic_DNA"/>
</dbReference>
<organism evidence="3">
    <name type="scientific">hydrothermal vent metagenome</name>
    <dbReference type="NCBI Taxonomy" id="652676"/>
    <lineage>
        <taxon>unclassified sequences</taxon>
        <taxon>metagenomes</taxon>
        <taxon>ecological metagenomes</taxon>
    </lineage>
</organism>
<sequence>KQKDLLKIIKDASYYLSKISEKQNRFKNAYQYHIIYQEAKDSLLNAEKIKILEETEAKYNLEKLEYEKLKVENAALTAEKQIAKQKIFIGLLGIVLVIGGAFFGRYFYKKQKEKKEEKEKSVILKRRIDLLNNQLSAKNRELTSKALLISNNNRVLEEAVESIEQYLSSANSDKKELRKLKSRLQNIYEEESWADFVKHFEDVHPNFYKNITEKYPNLSAGELKICAFLKMNLNTKEISQVTNQTIKSIEVARTRIRKNLALTTAKV</sequence>
<dbReference type="GO" id="GO:0003677">
    <property type="term" value="F:DNA binding"/>
    <property type="evidence" value="ECO:0007669"/>
    <property type="project" value="InterPro"/>
</dbReference>
<feature type="transmembrane region" description="Helical" evidence="2">
    <location>
        <begin position="87"/>
        <end position="108"/>
    </location>
</feature>
<protein>
    <recommendedName>
        <fullName evidence="4">HTH luxR-type domain-containing protein</fullName>
    </recommendedName>
</protein>
<evidence type="ECO:0008006" key="4">
    <source>
        <dbReference type="Google" id="ProtNLM"/>
    </source>
</evidence>
<proteinExistence type="predicted"/>
<dbReference type="GO" id="GO:0006355">
    <property type="term" value="P:regulation of DNA-templated transcription"/>
    <property type="evidence" value="ECO:0007669"/>
    <property type="project" value="InterPro"/>
</dbReference>
<feature type="coiled-coil region" evidence="1">
    <location>
        <begin position="163"/>
        <end position="190"/>
    </location>
</feature>
<evidence type="ECO:0000256" key="2">
    <source>
        <dbReference type="SAM" id="Phobius"/>
    </source>
</evidence>
<dbReference type="InterPro" id="IPR016032">
    <property type="entry name" value="Sig_transdc_resp-reg_C-effctor"/>
</dbReference>
<name>A0A3B1BZD4_9ZZZZ</name>
<keyword evidence="2" id="KW-0812">Transmembrane</keyword>
<keyword evidence="1" id="KW-0175">Coiled coil</keyword>
<feature type="coiled-coil region" evidence="1">
    <location>
        <begin position="52"/>
        <end position="86"/>
    </location>
</feature>
<keyword evidence="2" id="KW-1133">Transmembrane helix</keyword>
<accession>A0A3B1BZD4</accession>
<gene>
    <name evidence="3" type="ORF">MNBD_IGNAVI01-2758</name>
</gene>